<dbReference type="Proteomes" id="UP000006233">
    <property type="component" value="Unassembled WGS sequence"/>
</dbReference>
<evidence type="ECO:0000313" key="7">
    <source>
        <dbReference type="EMBL" id="EEX73335.1"/>
    </source>
</evidence>
<evidence type="ECO:0000256" key="5">
    <source>
        <dbReference type="ARBA" id="ARBA00023136"/>
    </source>
</evidence>
<feature type="transmembrane region" description="Helical" evidence="6">
    <location>
        <begin position="12"/>
        <end position="32"/>
    </location>
</feature>
<reference evidence="7 8" key="1">
    <citation type="submission" date="2009-09" db="EMBL/GenBank/DDBJ databases">
        <authorList>
            <person name="Weinstock G."/>
            <person name="Sodergren E."/>
            <person name="Clifton S."/>
            <person name="Fulton L."/>
            <person name="Fulton B."/>
            <person name="Courtney L."/>
            <person name="Fronick C."/>
            <person name="Harrison M."/>
            <person name="Strong C."/>
            <person name="Farmer C."/>
            <person name="Delahaunty K."/>
            <person name="Markovic C."/>
            <person name="Hall O."/>
            <person name="Minx P."/>
            <person name="Tomlinson C."/>
            <person name="Mitreva M."/>
            <person name="Nelson J."/>
            <person name="Hou S."/>
            <person name="Wollam A."/>
            <person name="Pepin K.H."/>
            <person name="Johnson M."/>
            <person name="Bhonagiri V."/>
            <person name="Nash W.E."/>
            <person name="Warren W."/>
            <person name="Chinwalla A."/>
            <person name="Mardis E.R."/>
            <person name="Wilson R.K."/>
        </authorList>
    </citation>
    <scope>NUCLEOTIDE SEQUENCE [LARGE SCALE GENOMIC DNA]</scope>
    <source>
        <strain evidence="7 8">F0254</strain>
    </source>
</reference>
<comment type="caution">
    <text evidence="7">The sequence shown here is derived from an EMBL/GenBank/DDBJ whole genome shotgun (WGS) entry which is preliminary data.</text>
</comment>
<evidence type="ECO:0000256" key="6">
    <source>
        <dbReference type="SAM" id="Phobius"/>
    </source>
</evidence>
<keyword evidence="3 6" id="KW-0812">Transmembrane</keyword>
<keyword evidence="4 6" id="KW-1133">Transmembrane helix</keyword>
<dbReference type="PANTHER" id="PTHR33529">
    <property type="entry name" value="SLR0882 PROTEIN-RELATED"/>
    <property type="match status" value="1"/>
</dbReference>
<evidence type="ECO:0000256" key="4">
    <source>
        <dbReference type="ARBA" id="ARBA00022989"/>
    </source>
</evidence>
<dbReference type="Pfam" id="PF03739">
    <property type="entry name" value="LptF_LptG"/>
    <property type="match status" value="1"/>
</dbReference>
<dbReference type="AlphaFoldDB" id="C9N1E2"/>
<feature type="transmembrane region" description="Helical" evidence="6">
    <location>
        <begin position="52"/>
        <end position="79"/>
    </location>
</feature>
<organism evidence="7 8">
    <name type="scientific">Leptotrichia hofstadii F0254</name>
    <dbReference type="NCBI Taxonomy" id="634994"/>
    <lineage>
        <taxon>Bacteria</taxon>
        <taxon>Fusobacteriati</taxon>
        <taxon>Fusobacteriota</taxon>
        <taxon>Fusobacteriia</taxon>
        <taxon>Fusobacteriales</taxon>
        <taxon>Leptotrichiaceae</taxon>
        <taxon>Leptotrichia</taxon>
    </lineage>
</organism>
<gene>
    <name evidence="7" type="ORF">GCWU000323_02663</name>
</gene>
<dbReference type="RefSeq" id="WP_006805950.1">
    <property type="nucleotide sequence ID" value="NZ_GG700634.1"/>
</dbReference>
<accession>C9N1E2</accession>
<sequence length="153" mass="17394">MKIIDRYIYNSLFLPSIFGISIFTFIMMLNVIMEVMERLFASDLPFISIIDYLFYAIPGVLVQTIPMGAFLGVMLVYGGLSETNEIVAMEGSGIGLFRIIRPAFIFGIILTLIGLGLEIYVNPRALKKYKCTDKTNSSFKTKFIVRRKSFFDK</sequence>
<dbReference type="GO" id="GO:0043190">
    <property type="term" value="C:ATP-binding cassette (ABC) transporter complex"/>
    <property type="evidence" value="ECO:0007669"/>
    <property type="project" value="TreeGrafter"/>
</dbReference>
<protein>
    <recommendedName>
        <fullName evidence="9">Permease, YjgP/YjgQ family</fullName>
    </recommendedName>
</protein>
<dbReference type="eggNOG" id="COG0795">
    <property type="taxonomic scope" value="Bacteria"/>
</dbReference>
<feature type="transmembrane region" description="Helical" evidence="6">
    <location>
        <begin position="99"/>
        <end position="121"/>
    </location>
</feature>
<dbReference type="STRING" id="634994.GCWU000323_02663"/>
<proteinExistence type="predicted"/>
<dbReference type="HOGENOM" id="CLU_1711002_0_0_0"/>
<dbReference type="InterPro" id="IPR005495">
    <property type="entry name" value="LptG/LptF_permease"/>
</dbReference>
<evidence type="ECO:0000313" key="8">
    <source>
        <dbReference type="Proteomes" id="UP000006233"/>
    </source>
</evidence>
<keyword evidence="2" id="KW-1003">Cell membrane</keyword>
<evidence type="ECO:0008006" key="9">
    <source>
        <dbReference type="Google" id="ProtNLM"/>
    </source>
</evidence>
<evidence type="ECO:0000256" key="1">
    <source>
        <dbReference type="ARBA" id="ARBA00004651"/>
    </source>
</evidence>
<keyword evidence="5 6" id="KW-0472">Membrane</keyword>
<name>C9N1E2_9FUSO</name>
<dbReference type="EMBL" id="ACVB02000029">
    <property type="protein sequence ID" value="EEX73335.1"/>
    <property type="molecule type" value="Genomic_DNA"/>
</dbReference>
<evidence type="ECO:0000256" key="2">
    <source>
        <dbReference type="ARBA" id="ARBA00022475"/>
    </source>
</evidence>
<evidence type="ECO:0000256" key="3">
    <source>
        <dbReference type="ARBA" id="ARBA00022692"/>
    </source>
</evidence>
<dbReference type="GO" id="GO:0015920">
    <property type="term" value="P:lipopolysaccharide transport"/>
    <property type="evidence" value="ECO:0007669"/>
    <property type="project" value="TreeGrafter"/>
</dbReference>
<comment type="subcellular location">
    <subcellularLocation>
        <location evidence="1">Cell membrane</location>
        <topology evidence="1">Multi-pass membrane protein</topology>
    </subcellularLocation>
</comment>
<dbReference type="PANTHER" id="PTHR33529:SF6">
    <property type="entry name" value="YJGP_YJGQ FAMILY PERMEASE"/>
    <property type="match status" value="1"/>
</dbReference>